<dbReference type="NCBIfam" id="TIGR01431">
    <property type="entry name" value="adm_rel"/>
    <property type="match status" value="1"/>
</dbReference>
<dbReference type="GO" id="GO:0004000">
    <property type="term" value="F:adenosine deaminase activity"/>
    <property type="evidence" value="ECO:0007669"/>
    <property type="project" value="InterPro"/>
</dbReference>
<keyword evidence="6" id="KW-0479">Metal-binding</keyword>
<evidence type="ECO:0000256" key="5">
    <source>
        <dbReference type="ARBA" id="ARBA00022525"/>
    </source>
</evidence>
<reference evidence="14" key="1">
    <citation type="submission" date="2025-08" db="UniProtKB">
        <authorList>
            <consortium name="RefSeq"/>
        </authorList>
    </citation>
    <scope>IDENTIFICATION</scope>
    <source>
        <tissue evidence="14">Thorax and Abdomen</tissue>
    </source>
</reference>
<evidence type="ECO:0000256" key="7">
    <source>
        <dbReference type="ARBA" id="ARBA00022729"/>
    </source>
</evidence>
<accession>A0A6J0BAB6</accession>
<dbReference type="GO" id="GO:0005615">
    <property type="term" value="C:extracellular space"/>
    <property type="evidence" value="ECO:0007669"/>
    <property type="project" value="InterPro"/>
</dbReference>
<dbReference type="PANTHER" id="PTHR11409:SF39">
    <property type="entry name" value="ADENOSINE DEAMINASE 2"/>
    <property type="match status" value="1"/>
</dbReference>
<dbReference type="InterPro" id="IPR013659">
    <property type="entry name" value="A_deaminase_N"/>
</dbReference>
<dbReference type="GO" id="GO:0046872">
    <property type="term" value="F:metal ion binding"/>
    <property type="evidence" value="ECO:0007669"/>
    <property type="project" value="UniProtKB-KW"/>
</dbReference>
<evidence type="ECO:0000313" key="14">
    <source>
        <dbReference type="RefSeq" id="XP_015510633.2"/>
    </source>
</evidence>
<evidence type="ECO:0000256" key="9">
    <source>
        <dbReference type="ARBA" id="ARBA00047764"/>
    </source>
</evidence>
<name>A0A6J0BAB6_NEOLC</name>
<gene>
    <name evidence="14" type="primary">LOC107217578</name>
</gene>
<dbReference type="InterPro" id="IPR006330">
    <property type="entry name" value="Ado/ade_deaminase"/>
</dbReference>
<keyword evidence="5" id="KW-0964">Secreted</keyword>
<feature type="domain" description="Adenosine/AMP deaminase N-terminal" evidence="12">
    <location>
        <begin position="65"/>
        <end position="146"/>
    </location>
</feature>
<feature type="transmembrane region" description="Helical" evidence="10">
    <location>
        <begin position="26"/>
        <end position="52"/>
    </location>
</feature>
<evidence type="ECO:0000256" key="1">
    <source>
        <dbReference type="ARBA" id="ARBA00001947"/>
    </source>
</evidence>
<comment type="catalytic activity">
    <reaction evidence="9">
        <text>adenosine + H2O + H(+) = inosine + NH4(+)</text>
        <dbReference type="Rhea" id="RHEA:24408"/>
        <dbReference type="ChEBI" id="CHEBI:15377"/>
        <dbReference type="ChEBI" id="CHEBI:15378"/>
        <dbReference type="ChEBI" id="CHEBI:16335"/>
        <dbReference type="ChEBI" id="CHEBI:17596"/>
        <dbReference type="ChEBI" id="CHEBI:28938"/>
        <dbReference type="EC" id="3.5.4.4"/>
    </reaction>
</comment>
<organism evidence="14">
    <name type="scientific">Neodiprion lecontei</name>
    <name type="common">Redheaded pine sawfly</name>
    <dbReference type="NCBI Taxonomy" id="441921"/>
    <lineage>
        <taxon>Eukaryota</taxon>
        <taxon>Metazoa</taxon>
        <taxon>Ecdysozoa</taxon>
        <taxon>Arthropoda</taxon>
        <taxon>Hexapoda</taxon>
        <taxon>Insecta</taxon>
        <taxon>Pterygota</taxon>
        <taxon>Neoptera</taxon>
        <taxon>Endopterygota</taxon>
        <taxon>Hymenoptera</taxon>
        <taxon>Tenthredinoidea</taxon>
        <taxon>Diprionidae</taxon>
        <taxon>Diprioninae</taxon>
        <taxon>Neodiprion</taxon>
    </lineage>
</organism>
<dbReference type="InterPro" id="IPR006331">
    <property type="entry name" value="ADGF"/>
</dbReference>
<comment type="subcellular location">
    <subcellularLocation>
        <location evidence="2">Secreted</location>
    </subcellularLocation>
</comment>
<evidence type="ECO:0000259" key="11">
    <source>
        <dbReference type="Pfam" id="PF00962"/>
    </source>
</evidence>
<dbReference type="InParanoid" id="A0A6J0BAB6"/>
<proteinExistence type="inferred from homology"/>
<evidence type="ECO:0000313" key="13">
    <source>
        <dbReference type="Proteomes" id="UP000829291"/>
    </source>
</evidence>
<dbReference type="Pfam" id="PF08451">
    <property type="entry name" value="A_deaminase_N"/>
    <property type="match status" value="1"/>
</dbReference>
<keyword evidence="10" id="KW-1133">Transmembrane helix</keyword>
<keyword evidence="7" id="KW-0732">Signal</keyword>
<dbReference type="Gene3D" id="3.20.20.140">
    <property type="entry name" value="Metal-dependent hydrolases"/>
    <property type="match status" value="1"/>
</dbReference>
<keyword evidence="13" id="KW-1185">Reference proteome</keyword>
<comment type="cofactor">
    <cofactor evidence="1">
        <name>Zn(2+)</name>
        <dbReference type="ChEBI" id="CHEBI:29105"/>
    </cofactor>
</comment>
<dbReference type="AlphaFoldDB" id="A0A6J0BAB6"/>
<evidence type="ECO:0000256" key="10">
    <source>
        <dbReference type="SAM" id="Phobius"/>
    </source>
</evidence>
<dbReference type="GeneID" id="107217578"/>
<dbReference type="PANTHER" id="PTHR11409">
    <property type="entry name" value="ADENOSINE DEAMINASE"/>
    <property type="match status" value="1"/>
</dbReference>
<dbReference type="Pfam" id="PF00962">
    <property type="entry name" value="A_deaminase"/>
    <property type="match status" value="1"/>
</dbReference>
<comment type="similarity">
    <text evidence="3">Belongs to the metallo-dependent hydrolases superfamily. Adenosine and AMP deaminases family. ADGF subfamily.</text>
</comment>
<evidence type="ECO:0000256" key="8">
    <source>
        <dbReference type="ARBA" id="ARBA00022801"/>
    </source>
</evidence>
<dbReference type="EC" id="3.5.4.4" evidence="4"/>
<sequence length="563" mass="63990">MVKLIDCLLVLEFARRFVTVSISYSFLLPSCLCTLMTIMCRLRFVCLLLFIFRSLVSSEELPTLQSGPDADLYWSHRDQILVEESRISLGGQLNFEYGEREANDVLMAAKWAEIDRGFRDPSSFLPARNFLSVADEIRRSPTFRIIQAMPKGAALHVHSKAFVSTDFVFGNITFRDNLYICQPPDGSFQFEFRRSGGSEVTCASSNGWELLAELRANASIVKDVNTRIRDAMIVPDPATAYCNINVSWTAFRNVSKTIRSLLVYKPVLEDYVYQGLTELYRDNVFYIELRITFQNLYDLDGNVYGPLDIVRLYKNTTDRFIRDHPDFVGARLIFAPRRSDSEAREQIKQYFVTFAAVQKEFPDFVVGFDIVGQEDTGHPLTWLLKELRTIAPSTRFFFHAGETNWNGLSTDGNLIDAVLLNTTRIGHGFAVSKHPRVLELVVEREVAIELNPISNQVLCFCGDMRNHPASFLFARNYPVVVSSDDPAIWGASGLSYDFYEAFVGIMSRSADIRALKQLAINSIKYSAMPNEEKNRAYAIWQDKWAKFITDLGQRSGAPIITHT</sequence>
<dbReference type="InterPro" id="IPR001365">
    <property type="entry name" value="A_deaminase_dom"/>
</dbReference>
<dbReference type="InterPro" id="IPR032466">
    <property type="entry name" value="Metal_Hydrolase"/>
</dbReference>
<dbReference type="CDD" id="cd01321">
    <property type="entry name" value="ADGF"/>
    <property type="match status" value="1"/>
</dbReference>
<dbReference type="GO" id="GO:0046103">
    <property type="term" value="P:inosine biosynthetic process"/>
    <property type="evidence" value="ECO:0007669"/>
    <property type="project" value="TreeGrafter"/>
</dbReference>
<keyword evidence="10" id="KW-0812">Transmembrane</keyword>
<evidence type="ECO:0000256" key="6">
    <source>
        <dbReference type="ARBA" id="ARBA00022723"/>
    </source>
</evidence>
<keyword evidence="8" id="KW-0378">Hydrolase</keyword>
<evidence type="ECO:0000256" key="2">
    <source>
        <dbReference type="ARBA" id="ARBA00004613"/>
    </source>
</evidence>
<dbReference type="RefSeq" id="XP_015510633.2">
    <property type="nucleotide sequence ID" value="XM_015655147.2"/>
</dbReference>
<evidence type="ECO:0000256" key="3">
    <source>
        <dbReference type="ARBA" id="ARBA00006083"/>
    </source>
</evidence>
<dbReference type="GO" id="GO:0006154">
    <property type="term" value="P:adenosine catabolic process"/>
    <property type="evidence" value="ECO:0007669"/>
    <property type="project" value="InterPro"/>
</dbReference>
<protein>
    <recommendedName>
        <fullName evidence="4">adenosine deaminase</fullName>
        <ecNumber evidence="4">3.5.4.4</ecNumber>
    </recommendedName>
</protein>
<dbReference type="KEGG" id="nlo:107217578"/>
<dbReference type="FunCoup" id="A0A6J0BAB6">
    <property type="interactions" value="124"/>
</dbReference>
<dbReference type="OrthoDB" id="7202371at2759"/>
<dbReference type="SUPFAM" id="SSF51556">
    <property type="entry name" value="Metallo-dependent hydrolases"/>
    <property type="match status" value="1"/>
</dbReference>
<feature type="domain" description="Adenosine deaminase" evidence="11">
    <location>
        <begin position="245"/>
        <end position="535"/>
    </location>
</feature>
<evidence type="ECO:0000259" key="12">
    <source>
        <dbReference type="Pfam" id="PF08451"/>
    </source>
</evidence>
<keyword evidence="10" id="KW-0472">Membrane</keyword>
<dbReference type="Proteomes" id="UP000829291">
    <property type="component" value="Chromosome 5"/>
</dbReference>
<evidence type="ECO:0000256" key="4">
    <source>
        <dbReference type="ARBA" id="ARBA00012784"/>
    </source>
</evidence>